<evidence type="ECO:0000256" key="5">
    <source>
        <dbReference type="ARBA" id="ARBA00022500"/>
    </source>
</evidence>
<keyword evidence="11" id="KW-0966">Cell projection</keyword>
<dbReference type="Proteomes" id="UP000225379">
    <property type="component" value="Unassembled WGS sequence"/>
</dbReference>
<organism evidence="11 12">
    <name type="scientific">Azospirillum palustre</name>
    <dbReference type="NCBI Taxonomy" id="2044885"/>
    <lineage>
        <taxon>Bacteria</taxon>
        <taxon>Pseudomonadati</taxon>
        <taxon>Pseudomonadota</taxon>
        <taxon>Alphaproteobacteria</taxon>
        <taxon>Rhodospirillales</taxon>
        <taxon>Azospirillaceae</taxon>
        <taxon>Azospirillum</taxon>
    </lineage>
</organism>
<evidence type="ECO:0000256" key="6">
    <source>
        <dbReference type="ARBA" id="ARBA00022692"/>
    </source>
</evidence>
<keyword evidence="6 10" id="KW-0812">Transmembrane</keyword>
<evidence type="ECO:0000256" key="7">
    <source>
        <dbReference type="ARBA" id="ARBA00022779"/>
    </source>
</evidence>
<proteinExistence type="inferred from homology"/>
<dbReference type="InterPro" id="IPR005503">
    <property type="entry name" value="FliL"/>
</dbReference>
<gene>
    <name evidence="11" type="ORF">CRT60_16175</name>
</gene>
<dbReference type="GO" id="GO:0071973">
    <property type="term" value="P:bacterial-type flagellum-dependent cell motility"/>
    <property type="evidence" value="ECO:0007669"/>
    <property type="project" value="InterPro"/>
</dbReference>
<dbReference type="AlphaFoldDB" id="A0A2B8BGF8"/>
<evidence type="ECO:0000256" key="4">
    <source>
        <dbReference type="ARBA" id="ARBA00022475"/>
    </source>
</evidence>
<keyword evidence="7 10" id="KW-0283">Flagellar rotation</keyword>
<evidence type="ECO:0000313" key="11">
    <source>
        <dbReference type="EMBL" id="PGH56462.1"/>
    </source>
</evidence>
<evidence type="ECO:0000256" key="3">
    <source>
        <dbReference type="ARBA" id="ARBA00008281"/>
    </source>
</evidence>
<evidence type="ECO:0000313" key="12">
    <source>
        <dbReference type="Proteomes" id="UP000225379"/>
    </source>
</evidence>
<dbReference type="EMBL" id="PDKW01000041">
    <property type="protein sequence ID" value="PGH56462.1"/>
    <property type="molecule type" value="Genomic_DNA"/>
</dbReference>
<evidence type="ECO:0000256" key="2">
    <source>
        <dbReference type="ARBA" id="ARBA00004162"/>
    </source>
</evidence>
<evidence type="ECO:0000256" key="1">
    <source>
        <dbReference type="ARBA" id="ARBA00002254"/>
    </source>
</evidence>
<evidence type="ECO:0000256" key="8">
    <source>
        <dbReference type="ARBA" id="ARBA00022989"/>
    </source>
</evidence>
<comment type="caution">
    <text evidence="11">The sequence shown here is derived from an EMBL/GenBank/DDBJ whole genome shotgun (WGS) entry which is preliminary data.</text>
</comment>
<dbReference type="GO" id="GO:0005886">
    <property type="term" value="C:plasma membrane"/>
    <property type="evidence" value="ECO:0007669"/>
    <property type="project" value="UniProtKB-SubCell"/>
</dbReference>
<name>A0A2B8BGF8_9PROT</name>
<keyword evidence="11" id="KW-0969">Cilium</keyword>
<keyword evidence="8 10" id="KW-1133">Transmembrane helix</keyword>
<keyword evidence="5 10" id="KW-0145">Chemotaxis</keyword>
<protein>
    <recommendedName>
        <fullName evidence="10">Flagellar protein FliL</fullName>
    </recommendedName>
</protein>
<dbReference type="Pfam" id="PF03748">
    <property type="entry name" value="FliL"/>
    <property type="match status" value="1"/>
</dbReference>
<dbReference type="OrthoDB" id="7307975at2"/>
<keyword evidence="4" id="KW-1003">Cell membrane</keyword>
<dbReference type="GO" id="GO:0006935">
    <property type="term" value="P:chemotaxis"/>
    <property type="evidence" value="ECO:0007669"/>
    <property type="project" value="UniProtKB-KW"/>
</dbReference>
<keyword evidence="9 10" id="KW-0472">Membrane</keyword>
<evidence type="ECO:0000256" key="9">
    <source>
        <dbReference type="ARBA" id="ARBA00023136"/>
    </source>
</evidence>
<keyword evidence="11" id="KW-0282">Flagellum</keyword>
<keyword evidence="12" id="KW-1185">Reference proteome</keyword>
<keyword evidence="10" id="KW-0997">Cell inner membrane</keyword>
<comment type="subcellular location">
    <subcellularLocation>
        <location evidence="10">Cell inner membrane</location>
    </subcellularLocation>
    <subcellularLocation>
        <location evidence="2">Cell membrane</location>
        <topology evidence="2">Single-pass membrane protein</topology>
    </subcellularLocation>
</comment>
<comment type="function">
    <text evidence="1 10">Controls the rotational direction of flagella during chemotaxis.</text>
</comment>
<accession>A0A2B8BGF8</accession>
<sequence>MSKAAMSAELEFAEPDGNGLPSFDGTGNRIVLALLGLMLAFAGAGVGGVLLLRPAPAQGAHPPARVEVSPAVYAALPTLTITLNDGRRLQELRLRAVLEFDPATPMEAVTPHLPRIADAMGRRLLEVDPAELRGADGQVYIKDALRYVANKTMRPLKLRQVLIQDMLLR</sequence>
<feature type="transmembrane region" description="Helical" evidence="10">
    <location>
        <begin position="30"/>
        <end position="52"/>
    </location>
</feature>
<evidence type="ECO:0000256" key="10">
    <source>
        <dbReference type="RuleBase" id="RU364125"/>
    </source>
</evidence>
<comment type="similarity">
    <text evidence="3 10">Belongs to the FliL family.</text>
</comment>
<dbReference type="GO" id="GO:0009425">
    <property type="term" value="C:bacterial-type flagellum basal body"/>
    <property type="evidence" value="ECO:0007669"/>
    <property type="project" value="InterPro"/>
</dbReference>
<reference evidence="12" key="1">
    <citation type="submission" date="2017-10" db="EMBL/GenBank/DDBJ databases">
        <authorList>
            <person name="Kravchenko I.K."/>
            <person name="Grouzdev D.S."/>
        </authorList>
    </citation>
    <scope>NUCLEOTIDE SEQUENCE [LARGE SCALE GENOMIC DNA]</scope>
    <source>
        <strain evidence="12">B2</strain>
    </source>
</reference>